<evidence type="ECO:0000313" key="3">
    <source>
        <dbReference type="WBParaSite" id="HNAJ_0000750401-mRNA-1"/>
    </source>
</evidence>
<dbReference type="CDD" id="cd08060">
    <property type="entry name" value="MPN_UPF0172"/>
    <property type="match status" value="1"/>
</dbReference>
<reference evidence="1 2" key="2">
    <citation type="submission" date="2018-11" db="EMBL/GenBank/DDBJ databases">
        <authorList>
            <consortium name="Pathogen Informatics"/>
        </authorList>
    </citation>
    <scope>NUCLEOTIDE SEQUENCE [LARGE SCALE GENOMIC DNA]</scope>
</reference>
<dbReference type="InterPro" id="IPR005366">
    <property type="entry name" value="EMC8/9"/>
</dbReference>
<dbReference type="AlphaFoldDB" id="A0A0R3TK40"/>
<accession>A0A0R3TK40</accession>
<reference evidence="3" key="1">
    <citation type="submission" date="2017-02" db="UniProtKB">
        <authorList>
            <consortium name="WormBaseParasite"/>
        </authorList>
    </citation>
    <scope>IDENTIFICATION</scope>
</reference>
<dbReference type="PANTHER" id="PTHR12941">
    <property type="entry name" value="ER MEMBRANE PROTEIN COMPLEX"/>
    <property type="match status" value="1"/>
</dbReference>
<dbReference type="Proteomes" id="UP000278807">
    <property type="component" value="Unassembled WGS sequence"/>
</dbReference>
<dbReference type="WBParaSite" id="HNAJ_0000750401-mRNA-1">
    <property type="protein sequence ID" value="HNAJ_0000750401-mRNA-1"/>
    <property type="gene ID" value="HNAJ_0000750401"/>
</dbReference>
<dbReference type="STRING" id="102285.A0A0R3TK40"/>
<evidence type="ECO:0000313" key="1">
    <source>
        <dbReference type="EMBL" id="VDO03360.1"/>
    </source>
</evidence>
<gene>
    <name evidence="1" type="ORF">HNAJ_LOCUS7500</name>
</gene>
<dbReference type="EMBL" id="UZAE01012066">
    <property type="protein sequence ID" value="VDO03360.1"/>
    <property type="molecule type" value="Genomic_DNA"/>
</dbReference>
<name>A0A0R3TK40_RODNA</name>
<keyword evidence="2" id="KW-1185">Reference proteome</keyword>
<dbReference type="OrthoDB" id="194468at2759"/>
<dbReference type="PANTHER" id="PTHR12941:SF10">
    <property type="entry name" value="ER MEMBRANE PROTEIN COMPLEX SUBUNIT 8_9 HOMOLOG"/>
    <property type="match status" value="1"/>
</dbReference>
<sequence length="217" mass="24536">MLDEYFQQDTNDAFRLLRDCLENMPSLHLESLAFAKILLHASKYPHLAINGVLLGEYDQGKFIIQDCVPLFHGCLTLAAMLEIALSQIECYCETMNLKVCGYYQANELANCNDINQIATRIGDKIAENTGFGNIIMLNNDRLTSLSSECFTLFCKKDNSWQKGPKVTIENSAADLLKPVLNEAGLKKFADFDSHLDDVSNDWRNQNLFRSPELDKVK</sequence>
<proteinExistence type="predicted"/>
<evidence type="ECO:0000313" key="2">
    <source>
        <dbReference type="Proteomes" id="UP000278807"/>
    </source>
</evidence>
<protein>
    <submittedName>
        <fullName evidence="3">MPN domain-containing protein</fullName>
    </submittedName>
</protein>
<dbReference type="Pfam" id="PF03665">
    <property type="entry name" value="UPF0172"/>
    <property type="match status" value="1"/>
</dbReference>
<organism evidence="3">
    <name type="scientific">Rodentolepis nana</name>
    <name type="common">Dwarf tapeworm</name>
    <name type="synonym">Hymenolepis nana</name>
    <dbReference type="NCBI Taxonomy" id="102285"/>
    <lineage>
        <taxon>Eukaryota</taxon>
        <taxon>Metazoa</taxon>
        <taxon>Spiralia</taxon>
        <taxon>Lophotrochozoa</taxon>
        <taxon>Platyhelminthes</taxon>
        <taxon>Cestoda</taxon>
        <taxon>Eucestoda</taxon>
        <taxon>Cyclophyllidea</taxon>
        <taxon>Hymenolepididae</taxon>
        <taxon>Rodentolepis</taxon>
    </lineage>
</organism>
<dbReference type="GO" id="GO:0072546">
    <property type="term" value="C:EMC complex"/>
    <property type="evidence" value="ECO:0007669"/>
    <property type="project" value="InterPro"/>
</dbReference>
<dbReference type="Gene3D" id="3.40.140.10">
    <property type="entry name" value="Cytidine Deaminase, domain 2"/>
    <property type="match status" value="1"/>
</dbReference>